<dbReference type="AlphaFoldDB" id="A0A915ABS8"/>
<feature type="region of interest" description="Disordered" evidence="1">
    <location>
        <begin position="94"/>
        <end position="190"/>
    </location>
</feature>
<feature type="compositionally biased region" description="Polar residues" evidence="1">
    <location>
        <begin position="167"/>
        <end position="177"/>
    </location>
</feature>
<evidence type="ECO:0000256" key="1">
    <source>
        <dbReference type="SAM" id="MobiDB-lite"/>
    </source>
</evidence>
<dbReference type="Proteomes" id="UP000887569">
    <property type="component" value="Unplaced"/>
</dbReference>
<sequence length="190" mass="21605">MSGIQNALTTNVGRHVQLGLEYLMNAFVLIRYEQRPAIPTYYNTFAAPRRPLHHKPLLQRYSSESGRYGGDDGGYGSNFFTDPPHAIEAYPPAALPIGKPVIPEDDMEHQPSDQPYPPKAEEEEAPTIFPTRLREKPSREKQKESQKVEEEKDQTTTPSVSPMFVELTTQWPSYAITNSEEHEHENEPNL</sequence>
<evidence type="ECO:0000313" key="3">
    <source>
        <dbReference type="WBParaSite" id="PgR004_g199_t01"/>
    </source>
</evidence>
<keyword evidence="2" id="KW-1185">Reference proteome</keyword>
<protein>
    <submittedName>
        <fullName evidence="3">Uncharacterized protein</fullName>
    </submittedName>
</protein>
<organism evidence="2 3">
    <name type="scientific">Parascaris univalens</name>
    <name type="common">Nematode worm</name>
    <dbReference type="NCBI Taxonomy" id="6257"/>
    <lineage>
        <taxon>Eukaryota</taxon>
        <taxon>Metazoa</taxon>
        <taxon>Ecdysozoa</taxon>
        <taxon>Nematoda</taxon>
        <taxon>Chromadorea</taxon>
        <taxon>Rhabditida</taxon>
        <taxon>Spirurina</taxon>
        <taxon>Ascaridomorpha</taxon>
        <taxon>Ascaridoidea</taxon>
        <taxon>Ascarididae</taxon>
        <taxon>Parascaris</taxon>
    </lineage>
</organism>
<feature type="compositionally biased region" description="Basic and acidic residues" evidence="1">
    <location>
        <begin position="132"/>
        <end position="154"/>
    </location>
</feature>
<name>A0A915ABS8_PARUN</name>
<proteinExistence type="predicted"/>
<reference evidence="3" key="1">
    <citation type="submission" date="2022-11" db="UniProtKB">
        <authorList>
            <consortium name="WormBaseParasite"/>
        </authorList>
    </citation>
    <scope>IDENTIFICATION</scope>
</reference>
<dbReference type="WBParaSite" id="PgR004_g199_t01">
    <property type="protein sequence ID" value="PgR004_g199_t01"/>
    <property type="gene ID" value="PgR004_g199"/>
</dbReference>
<accession>A0A915ABS8</accession>
<evidence type="ECO:0000313" key="2">
    <source>
        <dbReference type="Proteomes" id="UP000887569"/>
    </source>
</evidence>
<feature type="compositionally biased region" description="Basic and acidic residues" evidence="1">
    <location>
        <begin position="179"/>
        <end position="190"/>
    </location>
</feature>